<dbReference type="Proteomes" id="UP001292094">
    <property type="component" value="Unassembled WGS sequence"/>
</dbReference>
<proteinExistence type="predicted"/>
<sequence>MGVWCGAVRACGRLSAQVPAGGGAQKWGVSIRGQKVGWDGGVGLGRKWCRSRYSRSRRRGGPGPPLRAKGRERC</sequence>
<dbReference type="AlphaFoldDB" id="A0AAE1TQN4"/>
<protein>
    <submittedName>
        <fullName evidence="2">Uncharacterized protein</fullName>
    </submittedName>
</protein>
<gene>
    <name evidence="2" type="ORF">Pmani_035238</name>
</gene>
<dbReference type="EMBL" id="JAWZYT010004993">
    <property type="protein sequence ID" value="KAK4291964.1"/>
    <property type="molecule type" value="Genomic_DNA"/>
</dbReference>
<reference evidence="2" key="1">
    <citation type="submission" date="2023-11" db="EMBL/GenBank/DDBJ databases">
        <title>Genome assemblies of two species of porcelain crab, Petrolisthes cinctipes and Petrolisthes manimaculis (Anomura: Porcellanidae).</title>
        <authorList>
            <person name="Angst P."/>
        </authorList>
    </citation>
    <scope>NUCLEOTIDE SEQUENCE</scope>
    <source>
        <strain evidence="2">PB745_02</strain>
        <tissue evidence="2">Gill</tissue>
    </source>
</reference>
<accession>A0AAE1TQN4</accession>
<keyword evidence="3" id="KW-1185">Reference proteome</keyword>
<comment type="caution">
    <text evidence="2">The sequence shown here is derived from an EMBL/GenBank/DDBJ whole genome shotgun (WGS) entry which is preliminary data.</text>
</comment>
<evidence type="ECO:0000256" key="1">
    <source>
        <dbReference type="SAM" id="MobiDB-lite"/>
    </source>
</evidence>
<name>A0AAE1TQN4_9EUCA</name>
<feature type="region of interest" description="Disordered" evidence="1">
    <location>
        <begin position="53"/>
        <end position="74"/>
    </location>
</feature>
<evidence type="ECO:0000313" key="2">
    <source>
        <dbReference type="EMBL" id="KAK4291964.1"/>
    </source>
</evidence>
<evidence type="ECO:0000313" key="3">
    <source>
        <dbReference type="Proteomes" id="UP001292094"/>
    </source>
</evidence>
<organism evidence="2 3">
    <name type="scientific">Petrolisthes manimaculis</name>
    <dbReference type="NCBI Taxonomy" id="1843537"/>
    <lineage>
        <taxon>Eukaryota</taxon>
        <taxon>Metazoa</taxon>
        <taxon>Ecdysozoa</taxon>
        <taxon>Arthropoda</taxon>
        <taxon>Crustacea</taxon>
        <taxon>Multicrustacea</taxon>
        <taxon>Malacostraca</taxon>
        <taxon>Eumalacostraca</taxon>
        <taxon>Eucarida</taxon>
        <taxon>Decapoda</taxon>
        <taxon>Pleocyemata</taxon>
        <taxon>Anomura</taxon>
        <taxon>Galatheoidea</taxon>
        <taxon>Porcellanidae</taxon>
        <taxon>Petrolisthes</taxon>
    </lineage>
</organism>